<dbReference type="Proteomes" id="UP000465810">
    <property type="component" value="Unassembled WGS sequence"/>
</dbReference>
<protein>
    <submittedName>
        <fullName evidence="16">TonB-dependent receptor</fullName>
    </submittedName>
</protein>
<dbReference type="SUPFAM" id="SSF56935">
    <property type="entry name" value="Porins"/>
    <property type="match status" value="1"/>
</dbReference>
<dbReference type="EMBL" id="WVTD01000027">
    <property type="protein sequence ID" value="MYM00086.1"/>
    <property type="molecule type" value="Genomic_DNA"/>
</dbReference>
<keyword evidence="3 11" id="KW-1134">Transmembrane beta strand</keyword>
<dbReference type="PANTHER" id="PTHR32552:SF81">
    <property type="entry name" value="TONB-DEPENDENT OUTER MEMBRANE RECEPTOR"/>
    <property type="match status" value="1"/>
</dbReference>
<keyword evidence="13" id="KW-0732">Signal</keyword>
<keyword evidence="2 11" id="KW-0813">Transport</keyword>
<evidence type="ECO:0000256" key="13">
    <source>
        <dbReference type="SAM" id="SignalP"/>
    </source>
</evidence>
<feature type="domain" description="TonB-dependent receptor plug" evidence="15">
    <location>
        <begin position="73"/>
        <end position="182"/>
    </location>
</feature>
<dbReference type="Pfam" id="PF00593">
    <property type="entry name" value="TonB_dep_Rec_b-barrel"/>
    <property type="match status" value="1"/>
</dbReference>
<feature type="chain" id="PRO_5031541543" evidence="13">
    <location>
        <begin position="34"/>
        <end position="772"/>
    </location>
</feature>
<dbReference type="InterPro" id="IPR000531">
    <property type="entry name" value="Beta-barrel_TonB"/>
</dbReference>
<evidence type="ECO:0000259" key="15">
    <source>
        <dbReference type="Pfam" id="PF07715"/>
    </source>
</evidence>
<proteinExistence type="inferred from homology"/>
<comment type="similarity">
    <text evidence="11 12">Belongs to the TonB-dependent receptor family.</text>
</comment>
<evidence type="ECO:0000256" key="1">
    <source>
        <dbReference type="ARBA" id="ARBA00004571"/>
    </source>
</evidence>
<keyword evidence="8 12" id="KW-0798">TonB box</keyword>
<evidence type="ECO:0000256" key="10">
    <source>
        <dbReference type="ARBA" id="ARBA00023237"/>
    </source>
</evidence>
<evidence type="ECO:0000256" key="11">
    <source>
        <dbReference type="PROSITE-ProRule" id="PRU01360"/>
    </source>
</evidence>
<keyword evidence="16" id="KW-0675">Receptor</keyword>
<feature type="signal peptide" evidence="13">
    <location>
        <begin position="1"/>
        <end position="33"/>
    </location>
</feature>
<comment type="subcellular location">
    <subcellularLocation>
        <location evidence="1 11">Cell outer membrane</location>
        <topology evidence="1 11">Multi-pass membrane protein</topology>
    </subcellularLocation>
</comment>
<dbReference type="InterPro" id="IPR036942">
    <property type="entry name" value="Beta-barrel_TonB_sf"/>
</dbReference>
<gene>
    <name evidence="16" type="ORF">GR702_20210</name>
</gene>
<keyword evidence="9 11" id="KW-0472">Membrane</keyword>
<dbReference type="PANTHER" id="PTHR32552">
    <property type="entry name" value="FERRICHROME IRON RECEPTOR-RELATED"/>
    <property type="match status" value="1"/>
</dbReference>
<accession>A0A7X4GKU2</accession>
<dbReference type="Pfam" id="PF07715">
    <property type="entry name" value="Plug"/>
    <property type="match status" value="1"/>
</dbReference>
<keyword evidence="10 11" id="KW-0998">Cell outer membrane</keyword>
<dbReference type="AlphaFoldDB" id="A0A7X4GKU2"/>
<feature type="domain" description="TonB-dependent receptor-like beta-barrel" evidence="14">
    <location>
        <begin position="291"/>
        <end position="736"/>
    </location>
</feature>
<dbReference type="InterPro" id="IPR012910">
    <property type="entry name" value="Plug_dom"/>
</dbReference>
<keyword evidence="7" id="KW-0406">Ion transport</keyword>
<evidence type="ECO:0000256" key="9">
    <source>
        <dbReference type="ARBA" id="ARBA00023136"/>
    </source>
</evidence>
<keyword evidence="4" id="KW-0410">Iron transport</keyword>
<keyword evidence="5 11" id="KW-0812">Transmembrane</keyword>
<evidence type="ECO:0000256" key="6">
    <source>
        <dbReference type="ARBA" id="ARBA00023004"/>
    </source>
</evidence>
<dbReference type="Gene3D" id="2.40.170.20">
    <property type="entry name" value="TonB-dependent receptor, beta-barrel domain"/>
    <property type="match status" value="1"/>
</dbReference>
<evidence type="ECO:0000256" key="3">
    <source>
        <dbReference type="ARBA" id="ARBA00022452"/>
    </source>
</evidence>
<dbReference type="CDD" id="cd01347">
    <property type="entry name" value="ligand_gated_channel"/>
    <property type="match status" value="1"/>
</dbReference>
<keyword evidence="6" id="KW-0408">Iron</keyword>
<dbReference type="RefSeq" id="WP_160987357.1">
    <property type="nucleotide sequence ID" value="NZ_WVTD01000027.1"/>
</dbReference>
<evidence type="ECO:0000313" key="16">
    <source>
        <dbReference type="EMBL" id="MYM00086.1"/>
    </source>
</evidence>
<organism evidence="16 17">
    <name type="scientific">Novosphingobium silvae</name>
    <dbReference type="NCBI Taxonomy" id="2692619"/>
    <lineage>
        <taxon>Bacteria</taxon>
        <taxon>Pseudomonadati</taxon>
        <taxon>Pseudomonadota</taxon>
        <taxon>Alphaproteobacteria</taxon>
        <taxon>Sphingomonadales</taxon>
        <taxon>Sphingomonadaceae</taxon>
        <taxon>Novosphingobium</taxon>
    </lineage>
</organism>
<comment type="caution">
    <text evidence="16">The sequence shown here is derived from an EMBL/GenBank/DDBJ whole genome shotgun (WGS) entry which is preliminary data.</text>
</comment>
<dbReference type="PROSITE" id="PS52016">
    <property type="entry name" value="TONB_DEPENDENT_REC_3"/>
    <property type="match status" value="1"/>
</dbReference>
<dbReference type="GO" id="GO:0009279">
    <property type="term" value="C:cell outer membrane"/>
    <property type="evidence" value="ECO:0007669"/>
    <property type="project" value="UniProtKB-SubCell"/>
</dbReference>
<evidence type="ECO:0000256" key="5">
    <source>
        <dbReference type="ARBA" id="ARBA00022692"/>
    </source>
</evidence>
<evidence type="ECO:0000256" key="2">
    <source>
        <dbReference type="ARBA" id="ARBA00022448"/>
    </source>
</evidence>
<dbReference type="InterPro" id="IPR039426">
    <property type="entry name" value="TonB-dep_rcpt-like"/>
</dbReference>
<evidence type="ECO:0000313" key="17">
    <source>
        <dbReference type="Proteomes" id="UP000465810"/>
    </source>
</evidence>
<name>A0A7X4GKU2_9SPHN</name>
<keyword evidence="17" id="KW-1185">Reference proteome</keyword>
<evidence type="ECO:0000259" key="14">
    <source>
        <dbReference type="Pfam" id="PF00593"/>
    </source>
</evidence>
<evidence type="ECO:0000256" key="4">
    <source>
        <dbReference type="ARBA" id="ARBA00022496"/>
    </source>
</evidence>
<reference evidence="16 17" key="1">
    <citation type="submission" date="2019-12" db="EMBL/GenBank/DDBJ databases">
        <authorList>
            <person name="Feng G."/>
            <person name="Zhu H."/>
        </authorList>
    </citation>
    <scope>NUCLEOTIDE SEQUENCE [LARGE SCALE GENOMIC DNA]</scope>
    <source>
        <strain evidence="16 17">FGD1</strain>
    </source>
</reference>
<evidence type="ECO:0000256" key="12">
    <source>
        <dbReference type="RuleBase" id="RU003357"/>
    </source>
</evidence>
<sequence length="772" mass="83114">MASAFVRGAWPHTLVKLALSTTSLTWIAAPAMAQDAASAPAPVPARAETASATSASIDPNEIIVSARRRSETLQETPVAITAVNAAMIEDKNALNIGDLMGTAPNLIITNQSSGAAAANLSIRGLTYADVEKSAEPTVGVVVDGVFIGTSTGQYFDFFDIEQIEVLRGPQGTLFGRNTIGGVVNIRRTRPTGEWGVKAEVSYGRFDTLATRAVVNVPLGDMIALKGFYFHNETDGWYRQAQDGRRRGGANNENFGASLLVTPSDTFEALLTVEKQVQDFDPVLGVLTNSGDAFCALAPAEQCNRNTTDDIYTVFGEPNAGNYSAPSATLEMNLDVGKVKLTSVTGYRKSDEWQTQDFDASETDLYYVYRQQNYEQFSQELRAAGDFGPSFDYVVGAYYFSSNYDLDQWTRVTAFSPGVDPREYDDNPQHVEGKTRSVAIFGDFNWAFADKFRLSFGGRFTRDKKSLSNAFGGVQIGEGSDTFKKFTPKIGVDYRPNDDVMVYASWSRGYRSGGFSPRAGSPASASQAYGPETVDSYEIGGKFDMMGGMLQVNLAGFVSKYNDLQQNTNLFCAVCATQNETVTTNVGSATIKGIEADFTLRPATGLTISGALGLLDSKFKGFVVGGISPVTGAVIPFDFSGNDLIYNPDMTASLNATYSVPTSFGEVVGNLGYRYIGRYDQQISIAGLSGDTTDGPAIVTGNDPRVRTDEQNLLDASLTTRFDLAGTEAHVTVFGRNLLDDRGTTHGFTVGGLFGFGTGREPRTYGVTLGVKY</sequence>
<evidence type="ECO:0000256" key="7">
    <source>
        <dbReference type="ARBA" id="ARBA00023065"/>
    </source>
</evidence>
<dbReference type="GO" id="GO:0006826">
    <property type="term" value="P:iron ion transport"/>
    <property type="evidence" value="ECO:0007669"/>
    <property type="project" value="UniProtKB-KW"/>
</dbReference>
<evidence type="ECO:0000256" key="8">
    <source>
        <dbReference type="ARBA" id="ARBA00023077"/>
    </source>
</evidence>